<comment type="similarity">
    <text evidence="1">Belongs to the WXG100 family.</text>
</comment>
<dbReference type="RefSeq" id="WP_141843913.1">
    <property type="nucleotide sequence ID" value="NZ_VFPM01000002.1"/>
</dbReference>
<dbReference type="NCBIfam" id="TIGR03930">
    <property type="entry name" value="WXG100_ESAT6"/>
    <property type="match status" value="1"/>
</dbReference>
<comment type="caution">
    <text evidence="2">The sequence shown here is derived from an EMBL/GenBank/DDBJ whole genome shotgun (WGS) entry which is preliminary data.</text>
</comment>
<dbReference type="Pfam" id="PF06013">
    <property type="entry name" value="WXG100"/>
    <property type="match status" value="1"/>
</dbReference>
<dbReference type="Proteomes" id="UP000316747">
    <property type="component" value="Unassembled WGS sequence"/>
</dbReference>
<evidence type="ECO:0000256" key="1">
    <source>
        <dbReference type="RuleBase" id="RU362001"/>
    </source>
</evidence>
<sequence length="96" mass="10446">MSRSIVDTEVIATAAGDINRLAESIQSDVATLRGRLASLDGAWEGPAKAEFVRVLHDYQSAQARMNEALSDIARLTSRVSAAYLEHENATRALFAR</sequence>
<dbReference type="OrthoDB" id="4231069at2"/>
<dbReference type="AlphaFoldDB" id="A0A543HUF6"/>
<dbReference type="Gene3D" id="1.10.287.1060">
    <property type="entry name" value="ESAT-6-like"/>
    <property type="match status" value="1"/>
</dbReference>
<accession>A0A543HUF6</accession>
<gene>
    <name evidence="2" type="ORF">FBY41_1953</name>
</gene>
<evidence type="ECO:0000313" key="3">
    <source>
        <dbReference type="Proteomes" id="UP000316747"/>
    </source>
</evidence>
<dbReference type="InterPro" id="IPR010310">
    <property type="entry name" value="T7SS_ESAT-6-like"/>
</dbReference>
<keyword evidence="3" id="KW-1185">Reference proteome</keyword>
<dbReference type="InterPro" id="IPR036689">
    <property type="entry name" value="ESAT-6-like_sf"/>
</dbReference>
<name>A0A543HUF6_9MICO</name>
<proteinExistence type="inferred from homology"/>
<reference evidence="2 3" key="1">
    <citation type="submission" date="2019-06" db="EMBL/GenBank/DDBJ databases">
        <title>Genome sequencing of plant associated microbes to promote plant fitness in Sorghum bicolor and Oryza sativa.</title>
        <authorList>
            <person name="Coleman-Derr D."/>
        </authorList>
    </citation>
    <scope>NUCLEOTIDE SEQUENCE [LARGE SCALE GENOMIC DNA]</scope>
    <source>
        <strain evidence="2 3">KV-663</strain>
    </source>
</reference>
<protein>
    <recommendedName>
        <fullName evidence="1">ESAT-6-like protein</fullName>
    </recommendedName>
</protein>
<dbReference type="SUPFAM" id="SSF140453">
    <property type="entry name" value="EsxAB dimer-like"/>
    <property type="match status" value="1"/>
</dbReference>
<dbReference type="EMBL" id="VFPM01000002">
    <property type="protein sequence ID" value="TQM61932.1"/>
    <property type="molecule type" value="Genomic_DNA"/>
</dbReference>
<evidence type="ECO:0000313" key="2">
    <source>
        <dbReference type="EMBL" id="TQM61932.1"/>
    </source>
</evidence>
<organism evidence="2 3">
    <name type="scientific">Humibacillus xanthopallidus</name>
    <dbReference type="NCBI Taxonomy" id="412689"/>
    <lineage>
        <taxon>Bacteria</taxon>
        <taxon>Bacillati</taxon>
        <taxon>Actinomycetota</taxon>
        <taxon>Actinomycetes</taxon>
        <taxon>Micrococcales</taxon>
        <taxon>Intrasporangiaceae</taxon>
        <taxon>Humibacillus</taxon>
    </lineage>
</organism>